<dbReference type="InterPro" id="IPR008334">
    <property type="entry name" value="5'-Nucleotdase_C"/>
</dbReference>
<dbReference type="EMBL" id="JACHEU010000001">
    <property type="protein sequence ID" value="MBB6011834.1"/>
    <property type="molecule type" value="Genomic_DNA"/>
</dbReference>
<dbReference type="SUPFAM" id="SSF55816">
    <property type="entry name" value="5'-nucleotidase (syn. UDP-sugar hydrolase), C-terminal domain"/>
    <property type="match status" value="1"/>
</dbReference>
<dbReference type="InterPro" id="IPR030998">
    <property type="entry name" value="Thiosulf_SoxB"/>
</dbReference>
<proteinExistence type="inferred from homology"/>
<feature type="domain" description="5'-Nucleotidase C-terminal" evidence="2">
    <location>
        <begin position="397"/>
        <end position="537"/>
    </location>
</feature>
<keyword evidence="1" id="KW-0378">Hydrolase</keyword>
<gene>
    <name evidence="3" type="ORF">HNR59_001179</name>
</gene>
<comment type="caution">
    <text evidence="3">The sequence shown here is derived from an EMBL/GenBank/DDBJ whole genome shotgun (WGS) entry which is preliminary data.</text>
</comment>
<dbReference type="Pfam" id="PF02872">
    <property type="entry name" value="5_nucleotid_C"/>
    <property type="match status" value="1"/>
</dbReference>
<evidence type="ECO:0000256" key="1">
    <source>
        <dbReference type="RuleBase" id="RU362119"/>
    </source>
</evidence>
<dbReference type="RefSeq" id="WP_183827260.1">
    <property type="nucleotide sequence ID" value="NZ_JACHEU010000001.1"/>
</dbReference>
<dbReference type="PROSITE" id="PS51318">
    <property type="entry name" value="TAT"/>
    <property type="match status" value="1"/>
</dbReference>
<dbReference type="Proteomes" id="UP000533306">
    <property type="component" value="Unassembled WGS sequence"/>
</dbReference>
<dbReference type="AlphaFoldDB" id="A0A7W9S1Y7"/>
<protein>
    <submittedName>
        <fullName evidence="3">Sulfur-oxidizing protein SoxB</fullName>
    </submittedName>
</protein>
<dbReference type="PANTHER" id="PTHR11575:SF42">
    <property type="entry name" value="SULFUR OXIDATION PROTEIN SOXB"/>
    <property type="match status" value="1"/>
</dbReference>
<name>A0A7W9S1Y7_9HYPH</name>
<evidence type="ECO:0000313" key="4">
    <source>
        <dbReference type="Proteomes" id="UP000533306"/>
    </source>
</evidence>
<dbReference type="GO" id="GO:0000166">
    <property type="term" value="F:nucleotide binding"/>
    <property type="evidence" value="ECO:0007669"/>
    <property type="project" value="UniProtKB-KW"/>
</dbReference>
<evidence type="ECO:0000259" key="2">
    <source>
        <dbReference type="Pfam" id="PF02872"/>
    </source>
</evidence>
<dbReference type="Gene3D" id="3.60.21.10">
    <property type="match status" value="1"/>
</dbReference>
<sequence length="566" mass="62039">MTYTRRDFFQFAANAGMALGAAGYLSNPTRALAQQKLTQDDLLSFDTKGQVTLLHFTDVHAQLMPIYFRPPDTNIGVGDYAGIPPHLVGEAFLKEFGIDAGSPLAYAHTFLDYVDLARAYGRLGGLDRTATLVKAIRAERGDDKVLFLDGGDTWQGSYTSLKTNGQDMVDCMKLLKPDAMTGHWEFTFGEDRFLEIVESMGYPFLASNIFDAEWDEPAFDNTAMFERGGVQVAVIGQAMPYTPIANPRWMFPKWSFGIRPDVLQANVDAAREAGAEIVVLISHNGFDVDRKLCSVVKGIDVILTGHTHDAVPVALQVEDTLVMSSGSHGKYLGRIDLEVSDGKVTGYSSKLIPVFSDVIAPDAEMAAKIAEVRDPYKDELGRVIGKTDTLLYRRGNFNGTWDDLICRGIMEERDTQIALSPGFRWGTTLLPGQDITIDDLYTETSMSYPAVYRNEMTGAQLKEVLEDVCDNLFNPDPFLQQGGDMVRVGGMTYSCTVGEKIGNRISDMKLAATGEAIEPDATYVVGGWASVNEGTEGPAIYDLMESYISGKGTVSVADERTVKVIQ</sequence>
<dbReference type="GO" id="GO:0030288">
    <property type="term" value="C:outer membrane-bounded periplasmic space"/>
    <property type="evidence" value="ECO:0007669"/>
    <property type="project" value="TreeGrafter"/>
</dbReference>
<organism evidence="3 4">
    <name type="scientific">Aquamicrobium lusatiense</name>
    <dbReference type="NCBI Taxonomy" id="89772"/>
    <lineage>
        <taxon>Bacteria</taxon>
        <taxon>Pseudomonadati</taxon>
        <taxon>Pseudomonadota</taxon>
        <taxon>Alphaproteobacteria</taxon>
        <taxon>Hyphomicrobiales</taxon>
        <taxon>Phyllobacteriaceae</taxon>
        <taxon>Aquamicrobium</taxon>
    </lineage>
</organism>
<dbReference type="GO" id="GO:0016787">
    <property type="term" value="F:hydrolase activity"/>
    <property type="evidence" value="ECO:0007669"/>
    <property type="project" value="UniProtKB-KW"/>
</dbReference>
<dbReference type="GO" id="GO:0009166">
    <property type="term" value="P:nucleotide catabolic process"/>
    <property type="evidence" value="ECO:0007669"/>
    <property type="project" value="InterPro"/>
</dbReference>
<evidence type="ECO:0000313" key="3">
    <source>
        <dbReference type="EMBL" id="MBB6011834.1"/>
    </source>
</evidence>
<dbReference type="InterPro" id="IPR029052">
    <property type="entry name" value="Metallo-depent_PP-like"/>
</dbReference>
<dbReference type="InterPro" id="IPR006311">
    <property type="entry name" value="TAT_signal"/>
</dbReference>
<dbReference type="InterPro" id="IPR041829">
    <property type="entry name" value="SoxB_N"/>
</dbReference>
<dbReference type="InterPro" id="IPR036907">
    <property type="entry name" value="5'-Nucleotdase_C_sf"/>
</dbReference>
<comment type="similarity">
    <text evidence="1">Belongs to the 5'-nucleotidase family.</text>
</comment>
<keyword evidence="1" id="KW-0547">Nucleotide-binding</keyword>
<dbReference type="SUPFAM" id="SSF56300">
    <property type="entry name" value="Metallo-dependent phosphatases"/>
    <property type="match status" value="1"/>
</dbReference>
<dbReference type="NCBIfam" id="TIGR04486">
    <property type="entry name" value="thiosulf_SoxB"/>
    <property type="match status" value="1"/>
</dbReference>
<reference evidence="3 4" key="1">
    <citation type="submission" date="2020-08" db="EMBL/GenBank/DDBJ databases">
        <title>Genomic Encyclopedia of Type Strains, Phase IV (KMG-IV): sequencing the most valuable type-strain genomes for metagenomic binning, comparative biology and taxonomic classification.</title>
        <authorList>
            <person name="Goeker M."/>
        </authorList>
    </citation>
    <scope>NUCLEOTIDE SEQUENCE [LARGE SCALE GENOMIC DNA]</scope>
    <source>
        <strain evidence="3 4">DSM 11099</strain>
    </source>
</reference>
<dbReference type="PANTHER" id="PTHR11575">
    <property type="entry name" value="5'-NUCLEOTIDASE-RELATED"/>
    <property type="match status" value="1"/>
</dbReference>
<dbReference type="InterPro" id="IPR006179">
    <property type="entry name" value="5_nucleotidase/apyrase"/>
</dbReference>
<keyword evidence="4" id="KW-1185">Reference proteome</keyword>
<dbReference type="CDD" id="cd07411">
    <property type="entry name" value="MPP_SoxB_N"/>
    <property type="match status" value="1"/>
</dbReference>
<accession>A0A7W9S1Y7</accession>
<dbReference type="Gene3D" id="6.10.140.570">
    <property type="match status" value="1"/>
</dbReference>
<dbReference type="PRINTS" id="PR01607">
    <property type="entry name" value="APYRASEFAMLY"/>
</dbReference>
<dbReference type="Gene3D" id="3.90.780.10">
    <property type="entry name" value="5'-Nucleotidase, C-terminal domain"/>
    <property type="match status" value="1"/>
</dbReference>